<dbReference type="InterPro" id="IPR006140">
    <property type="entry name" value="D-isomer_DH_NAD-bd"/>
</dbReference>
<dbReference type="Pfam" id="PF00389">
    <property type="entry name" value="2-Hacid_dh"/>
    <property type="match status" value="1"/>
</dbReference>
<dbReference type="AlphaFoldDB" id="A0A101ER02"/>
<dbReference type="InterPro" id="IPR050857">
    <property type="entry name" value="D-2-hydroxyacid_DH"/>
</dbReference>
<keyword evidence="2 4" id="KW-0560">Oxidoreductase</keyword>
<gene>
    <name evidence="7" type="ORF">XD57_0813</name>
</gene>
<dbReference type="InterPro" id="IPR029753">
    <property type="entry name" value="D-isomer_DH_CS"/>
</dbReference>
<dbReference type="Proteomes" id="UP000058636">
    <property type="component" value="Unassembled WGS sequence"/>
</dbReference>
<dbReference type="FunFam" id="3.40.50.720:FF:000203">
    <property type="entry name" value="D-3-phosphoglycerate dehydrogenase (SerA)"/>
    <property type="match status" value="1"/>
</dbReference>
<dbReference type="GO" id="GO:0016616">
    <property type="term" value="F:oxidoreductase activity, acting on the CH-OH group of donors, NAD or NADP as acceptor"/>
    <property type="evidence" value="ECO:0007669"/>
    <property type="project" value="InterPro"/>
</dbReference>
<reference evidence="7 8" key="1">
    <citation type="journal article" date="2015" name="MBio">
        <title>Genome-Resolved Metagenomic Analysis Reveals Roles for Candidate Phyla and Other Microbial Community Members in Biogeochemical Transformations in Oil Reservoirs.</title>
        <authorList>
            <person name="Hu P."/>
            <person name="Tom L."/>
            <person name="Singh A."/>
            <person name="Thomas B.C."/>
            <person name="Baker B.J."/>
            <person name="Piceno Y.M."/>
            <person name="Andersen G.L."/>
            <person name="Banfield J.F."/>
        </authorList>
    </citation>
    <scope>NUCLEOTIDE SEQUENCE [LARGE SCALE GENOMIC DNA]</scope>
    <source>
        <strain evidence="7">46_26</strain>
    </source>
</reference>
<organism evidence="7 8">
    <name type="scientific">Thermotoga petrophila</name>
    <dbReference type="NCBI Taxonomy" id="93929"/>
    <lineage>
        <taxon>Bacteria</taxon>
        <taxon>Thermotogati</taxon>
        <taxon>Thermotogota</taxon>
        <taxon>Thermotogae</taxon>
        <taxon>Thermotogales</taxon>
        <taxon>Thermotogaceae</taxon>
        <taxon>Thermotoga</taxon>
    </lineage>
</organism>
<dbReference type="PANTHER" id="PTHR42789">
    <property type="entry name" value="D-ISOMER SPECIFIC 2-HYDROXYACID DEHYDROGENASE FAMILY PROTEIN (AFU_ORTHOLOGUE AFUA_6G10090)"/>
    <property type="match status" value="1"/>
</dbReference>
<dbReference type="PATRIC" id="fig|93930.3.peg.1664"/>
<evidence type="ECO:0000313" key="8">
    <source>
        <dbReference type="Proteomes" id="UP000058636"/>
    </source>
</evidence>
<dbReference type="Pfam" id="PF02826">
    <property type="entry name" value="2-Hacid_dh_C"/>
    <property type="match status" value="1"/>
</dbReference>
<evidence type="ECO:0000259" key="6">
    <source>
        <dbReference type="Pfam" id="PF02826"/>
    </source>
</evidence>
<dbReference type="GO" id="GO:0051287">
    <property type="term" value="F:NAD binding"/>
    <property type="evidence" value="ECO:0007669"/>
    <property type="project" value="InterPro"/>
</dbReference>
<feature type="domain" description="D-isomer specific 2-hydroxyacid dehydrogenase catalytic" evidence="5">
    <location>
        <begin position="39"/>
        <end position="338"/>
    </location>
</feature>
<dbReference type="SUPFAM" id="SSF52283">
    <property type="entry name" value="Formate/glycerate dehydrogenase catalytic domain-like"/>
    <property type="match status" value="1"/>
</dbReference>
<sequence length="343" mass="37825">MFLFNYIMMMVRPPYQRNERAGGRTLMRKVVVSTRTFGKYSQEPIEFLKNNGFEILRCDNEKDLPSALEDADALIVGTPKVTREMLERSKVKIIAKHGVGIDNIDVRAATELGIPVTVTIGANSESVAELAIAFIFALARGLVSSHIALFQRKEWSGVMGIEIKGKTLGLLGFGAIAKEVNRRALCLGMKTISYDPYVSKEAMAERGAEKVTFDELLKNSDFLSIHVPLTDETKGMIGEKELKAMKRTAFLINTSRGGIVDESALARALREGWIAGAALDVFEEEPPPPDSPLFVCGNLIVTPHIGAHSIEAVYRMNMMAAQAVVDFFNGKTPQYVVNKEVLR</sequence>
<dbReference type="PANTHER" id="PTHR42789:SF1">
    <property type="entry name" value="D-ISOMER SPECIFIC 2-HYDROXYACID DEHYDROGENASE FAMILY PROTEIN (AFU_ORTHOLOGUE AFUA_6G10090)"/>
    <property type="match status" value="1"/>
</dbReference>
<dbReference type="CDD" id="cd12172">
    <property type="entry name" value="PGDH_like_2"/>
    <property type="match status" value="1"/>
</dbReference>
<evidence type="ECO:0000256" key="4">
    <source>
        <dbReference type="RuleBase" id="RU003719"/>
    </source>
</evidence>
<dbReference type="SUPFAM" id="SSF51735">
    <property type="entry name" value="NAD(P)-binding Rossmann-fold domains"/>
    <property type="match status" value="1"/>
</dbReference>
<accession>A0A101ER02</accession>
<feature type="domain" description="D-isomer specific 2-hydroxyacid dehydrogenase NAD-binding" evidence="6">
    <location>
        <begin position="132"/>
        <end position="306"/>
    </location>
</feature>
<comment type="caution">
    <text evidence="7">The sequence shown here is derived from an EMBL/GenBank/DDBJ whole genome shotgun (WGS) entry which is preliminary data.</text>
</comment>
<dbReference type="EMBL" id="LGFG01000054">
    <property type="protein sequence ID" value="KUK23087.1"/>
    <property type="molecule type" value="Genomic_DNA"/>
</dbReference>
<dbReference type="Gene3D" id="3.40.50.720">
    <property type="entry name" value="NAD(P)-binding Rossmann-like Domain"/>
    <property type="match status" value="2"/>
</dbReference>
<dbReference type="PROSITE" id="PS00671">
    <property type="entry name" value="D_2_HYDROXYACID_DH_3"/>
    <property type="match status" value="1"/>
</dbReference>
<evidence type="ECO:0000256" key="3">
    <source>
        <dbReference type="ARBA" id="ARBA00023027"/>
    </source>
</evidence>
<evidence type="ECO:0000313" key="7">
    <source>
        <dbReference type="EMBL" id="KUK23087.1"/>
    </source>
</evidence>
<keyword evidence="3" id="KW-0520">NAD</keyword>
<evidence type="ECO:0000256" key="1">
    <source>
        <dbReference type="ARBA" id="ARBA00005854"/>
    </source>
</evidence>
<evidence type="ECO:0000256" key="2">
    <source>
        <dbReference type="ARBA" id="ARBA00023002"/>
    </source>
</evidence>
<dbReference type="PROSITE" id="PS00670">
    <property type="entry name" value="D_2_HYDROXYACID_DH_2"/>
    <property type="match status" value="1"/>
</dbReference>
<dbReference type="InterPro" id="IPR036291">
    <property type="entry name" value="NAD(P)-bd_dom_sf"/>
</dbReference>
<comment type="similarity">
    <text evidence="1 4">Belongs to the D-isomer specific 2-hydroxyacid dehydrogenase family.</text>
</comment>
<name>A0A101ER02_9THEM</name>
<dbReference type="InterPro" id="IPR006139">
    <property type="entry name" value="D-isomer_2_OHA_DH_cat_dom"/>
</dbReference>
<proteinExistence type="inferred from homology"/>
<evidence type="ECO:0000259" key="5">
    <source>
        <dbReference type="Pfam" id="PF00389"/>
    </source>
</evidence>
<protein>
    <submittedName>
        <fullName evidence="7">Phosphoglycerate dehydrogenase</fullName>
    </submittedName>
</protein>